<evidence type="ECO:0000313" key="4">
    <source>
        <dbReference type="Proteomes" id="UP000824998"/>
    </source>
</evidence>
<keyword evidence="4" id="KW-1185">Reference proteome</keyword>
<dbReference type="AlphaFoldDB" id="A0A9P7YGT5"/>
<organism evidence="3 4">
    <name type="scientific">Amylocarpus encephaloides</name>
    <dbReference type="NCBI Taxonomy" id="45428"/>
    <lineage>
        <taxon>Eukaryota</taxon>
        <taxon>Fungi</taxon>
        <taxon>Dikarya</taxon>
        <taxon>Ascomycota</taxon>
        <taxon>Pezizomycotina</taxon>
        <taxon>Leotiomycetes</taxon>
        <taxon>Helotiales</taxon>
        <taxon>Helotiales incertae sedis</taxon>
        <taxon>Amylocarpus</taxon>
    </lineage>
</organism>
<reference evidence="3" key="1">
    <citation type="journal article" date="2021" name="IMA Fungus">
        <title>Genomic characterization of three marine fungi, including Emericellopsis atlantica sp. nov. with signatures of a generalist lifestyle and marine biomass degradation.</title>
        <authorList>
            <person name="Hagestad O.C."/>
            <person name="Hou L."/>
            <person name="Andersen J.H."/>
            <person name="Hansen E.H."/>
            <person name="Altermark B."/>
            <person name="Li C."/>
            <person name="Kuhnert E."/>
            <person name="Cox R.J."/>
            <person name="Crous P.W."/>
            <person name="Spatafora J.W."/>
            <person name="Lail K."/>
            <person name="Amirebrahimi M."/>
            <person name="Lipzen A."/>
            <person name="Pangilinan J."/>
            <person name="Andreopoulos W."/>
            <person name="Hayes R.D."/>
            <person name="Ng V."/>
            <person name="Grigoriev I.V."/>
            <person name="Jackson S.A."/>
            <person name="Sutton T.D.S."/>
            <person name="Dobson A.D.W."/>
            <person name="Rama T."/>
        </authorList>
    </citation>
    <scope>NUCLEOTIDE SEQUENCE</scope>
    <source>
        <strain evidence="3">TRa018bII</strain>
    </source>
</reference>
<evidence type="ECO:0000259" key="2">
    <source>
        <dbReference type="Pfam" id="PF07883"/>
    </source>
</evidence>
<name>A0A9P7YGT5_9HELO</name>
<dbReference type="Proteomes" id="UP000824998">
    <property type="component" value="Unassembled WGS sequence"/>
</dbReference>
<proteinExistence type="predicted"/>
<dbReference type="InterPro" id="IPR014710">
    <property type="entry name" value="RmlC-like_jellyroll"/>
</dbReference>
<protein>
    <recommendedName>
        <fullName evidence="2">Cupin type-2 domain-containing protein</fullName>
    </recommendedName>
</protein>
<keyword evidence="1" id="KW-1133">Transmembrane helix</keyword>
<sequence>MPRTKTRHVTSFTRPSSVTYSLGGPQATITLPPHSSWTSGLHYHATHTEYLSVLQGVASITLSGRSQDYTPGDGIIVVPRYARHEWHRASHTGEDLIVREWTDPEDGLKESFFRNLNSVINEPNPPLPCYSMFRGWWIEWQILVICNSMDNYPVFLDLAWLGFLGRMIEDLIARVVLWALVLAGGVFGLKGAYEEYAPVSMSVVKGRRKNA</sequence>
<dbReference type="SUPFAM" id="SSF51182">
    <property type="entry name" value="RmlC-like cupins"/>
    <property type="match status" value="1"/>
</dbReference>
<dbReference type="Pfam" id="PF07883">
    <property type="entry name" value="Cupin_2"/>
    <property type="match status" value="1"/>
</dbReference>
<comment type="caution">
    <text evidence="3">The sequence shown here is derived from an EMBL/GenBank/DDBJ whole genome shotgun (WGS) entry which is preliminary data.</text>
</comment>
<evidence type="ECO:0000256" key="1">
    <source>
        <dbReference type="SAM" id="Phobius"/>
    </source>
</evidence>
<dbReference type="EMBL" id="MU251505">
    <property type="protein sequence ID" value="KAG9233346.1"/>
    <property type="molecule type" value="Genomic_DNA"/>
</dbReference>
<dbReference type="Gene3D" id="2.60.120.10">
    <property type="entry name" value="Jelly Rolls"/>
    <property type="match status" value="1"/>
</dbReference>
<gene>
    <name evidence="3" type="ORF">BJ875DRAFT_464430</name>
</gene>
<dbReference type="InterPro" id="IPR013096">
    <property type="entry name" value="Cupin_2"/>
</dbReference>
<accession>A0A9P7YGT5</accession>
<keyword evidence="1" id="KW-0472">Membrane</keyword>
<evidence type="ECO:0000313" key="3">
    <source>
        <dbReference type="EMBL" id="KAG9233346.1"/>
    </source>
</evidence>
<feature type="domain" description="Cupin type-2" evidence="2">
    <location>
        <begin position="29"/>
        <end position="94"/>
    </location>
</feature>
<dbReference type="InterPro" id="IPR011051">
    <property type="entry name" value="RmlC_Cupin_sf"/>
</dbReference>
<feature type="transmembrane region" description="Helical" evidence="1">
    <location>
        <begin position="171"/>
        <end position="193"/>
    </location>
</feature>
<dbReference type="OrthoDB" id="504210at2759"/>
<keyword evidence="1" id="KW-0812">Transmembrane</keyword>